<dbReference type="Proteomes" id="UP000729402">
    <property type="component" value="Unassembled WGS sequence"/>
</dbReference>
<dbReference type="PANTHER" id="PTHR35737">
    <property type="entry name" value="CRYPTIC LOCI REGULATOR"/>
    <property type="match status" value="1"/>
</dbReference>
<evidence type="ECO:0000256" key="1">
    <source>
        <dbReference type="SAM" id="Coils"/>
    </source>
</evidence>
<feature type="coiled-coil region" evidence="1">
    <location>
        <begin position="115"/>
        <end position="149"/>
    </location>
</feature>
<keyword evidence="3" id="KW-1185">Reference proteome</keyword>
<dbReference type="PANTHER" id="PTHR35737:SF1">
    <property type="entry name" value="CRYPTIC LOCI REGULATOR"/>
    <property type="match status" value="1"/>
</dbReference>
<evidence type="ECO:0000313" key="3">
    <source>
        <dbReference type="Proteomes" id="UP000729402"/>
    </source>
</evidence>
<accession>A0A8J5RIW5</accession>
<dbReference type="OrthoDB" id="1930051at2759"/>
<organism evidence="2 3">
    <name type="scientific">Zizania palustris</name>
    <name type="common">Northern wild rice</name>
    <dbReference type="NCBI Taxonomy" id="103762"/>
    <lineage>
        <taxon>Eukaryota</taxon>
        <taxon>Viridiplantae</taxon>
        <taxon>Streptophyta</taxon>
        <taxon>Embryophyta</taxon>
        <taxon>Tracheophyta</taxon>
        <taxon>Spermatophyta</taxon>
        <taxon>Magnoliopsida</taxon>
        <taxon>Liliopsida</taxon>
        <taxon>Poales</taxon>
        <taxon>Poaceae</taxon>
        <taxon>BOP clade</taxon>
        <taxon>Oryzoideae</taxon>
        <taxon>Oryzeae</taxon>
        <taxon>Zizaniinae</taxon>
        <taxon>Zizania</taxon>
    </lineage>
</organism>
<comment type="caution">
    <text evidence="2">The sequence shown here is derived from an EMBL/GenBank/DDBJ whole genome shotgun (WGS) entry which is preliminary data.</text>
</comment>
<reference evidence="2" key="2">
    <citation type="submission" date="2021-02" db="EMBL/GenBank/DDBJ databases">
        <authorList>
            <person name="Kimball J.A."/>
            <person name="Haas M.W."/>
            <person name="Macchietto M."/>
            <person name="Kono T."/>
            <person name="Duquette J."/>
            <person name="Shao M."/>
        </authorList>
    </citation>
    <scope>NUCLEOTIDE SEQUENCE</scope>
    <source>
        <tissue evidence="2">Fresh leaf tissue</tissue>
    </source>
</reference>
<proteinExistence type="predicted"/>
<name>A0A8J5RIW5_ZIZPA</name>
<gene>
    <name evidence="2" type="ORF">GUJ93_ZPchr0002g23965</name>
</gene>
<dbReference type="AlphaFoldDB" id="A0A8J5RIW5"/>
<dbReference type="EMBL" id="JAAALK010000287">
    <property type="protein sequence ID" value="KAG8060530.1"/>
    <property type="molecule type" value="Genomic_DNA"/>
</dbReference>
<evidence type="ECO:0000313" key="2">
    <source>
        <dbReference type="EMBL" id="KAG8060530.1"/>
    </source>
</evidence>
<protein>
    <submittedName>
        <fullName evidence="2">Uncharacterized protein</fullName>
    </submittedName>
</protein>
<keyword evidence="1" id="KW-0175">Coiled coil</keyword>
<reference evidence="2" key="1">
    <citation type="journal article" date="2021" name="bioRxiv">
        <title>Whole Genome Assembly and Annotation of Northern Wild Rice, Zizania palustris L., Supports a Whole Genome Duplication in the Zizania Genus.</title>
        <authorList>
            <person name="Haas M."/>
            <person name="Kono T."/>
            <person name="Macchietto M."/>
            <person name="Millas R."/>
            <person name="McGilp L."/>
            <person name="Shao M."/>
            <person name="Duquette J."/>
            <person name="Hirsch C.N."/>
            <person name="Kimball J."/>
        </authorList>
    </citation>
    <scope>NUCLEOTIDE SEQUENCE</scope>
    <source>
        <tissue evidence="2">Fresh leaf tissue</tissue>
    </source>
</reference>
<sequence>MAATARGGGDGSGGEWEIYNDDGFVYKRRRGLPSPYREDAATPSTAAPSPETVLLRRRRQALLRLRAKYILELCRWDSLSKDLLAPLPTPPAAPPQAPFDPVAAAAPDSSDLAVVDDLLAQAEVMEELLNKLSQACKEINELCDAHEAALVDAVAMLPVWGDPRELMNSLCSPPEQPVPGS</sequence>